<name>A0A4C1W109_EUMVA</name>
<dbReference type="EMBL" id="BGZK01000462">
    <property type="protein sequence ID" value="GBP44988.1"/>
    <property type="molecule type" value="Genomic_DNA"/>
</dbReference>
<feature type="compositionally biased region" description="Basic and acidic residues" evidence="1">
    <location>
        <begin position="14"/>
        <end position="33"/>
    </location>
</feature>
<dbReference type="Proteomes" id="UP000299102">
    <property type="component" value="Unassembled WGS sequence"/>
</dbReference>
<feature type="region of interest" description="Disordered" evidence="1">
    <location>
        <begin position="1"/>
        <end position="33"/>
    </location>
</feature>
<accession>A0A4C1W109</accession>
<evidence type="ECO:0008006" key="4">
    <source>
        <dbReference type="Google" id="ProtNLM"/>
    </source>
</evidence>
<keyword evidence="3" id="KW-1185">Reference proteome</keyword>
<reference evidence="2 3" key="1">
    <citation type="journal article" date="2019" name="Commun. Biol.">
        <title>The bagworm genome reveals a unique fibroin gene that provides high tensile strength.</title>
        <authorList>
            <person name="Kono N."/>
            <person name="Nakamura H."/>
            <person name="Ohtoshi R."/>
            <person name="Tomita M."/>
            <person name="Numata K."/>
            <person name="Arakawa K."/>
        </authorList>
    </citation>
    <scope>NUCLEOTIDE SEQUENCE [LARGE SCALE GENOMIC DNA]</scope>
</reference>
<evidence type="ECO:0000313" key="3">
    <source>
        <dbReference type="Proteomes" id="UP000299102"/>
    </source>
</evidence>
<evidence type="ECO:0000313" key="2">
    <source>
        <dbReference type="EMBL" id="GBP44988.1"/>
    </source>
</evidence>
<organism evidence="2 3">
    <name type="scientific">Eumeta variegata</name>
    <name type="common">Bagworm moth</name>
    <name type="synonym">Eumeta japonica</name>
    <dbReference type="NCBI Taxonomy" id="151549"/>
    <lineage>
        <taxon>Eukaryota</taxon>
        <taxon>Metazoa</taxon>
        <taxon>Ecdysozoa</taxon>
        <taxon>Arthropoda</taxon>
        <taxon>Hexapoda</taxon>
        <taxon>Insecta</taxon>
        <taxon>Pterygota</taxon>
        <taxon>Neoptera</taxon>
        <taxon>Endopterygota</taxon>
        <taxon>Lepidoptera</taxon>
        <taxon>Glossata</taxon>
        <taxon>Ditrysia</taxon>
        <taxon>Tineoidea</taxon>
        <taxon>Psychidae</taxon>
        <taxon>Oiketicinae</taxon>
        <taxon>Eumeta</taxon>
    </lineage>
</organism>
<gene>
    <name evidence="2" type="ORF">EVAR_33416_1</name>
</gene>
<proteinExistence type="predicted"/>
<dbReference type="OrthoDB" id="7391291at2759"/>
<comment type="caution">
    <text evidence="2">The sequence shown here is derived from an EMBL/GenBank/DDBJ whole genome shotgun (WGS) entry which is preliminary data.</text>
</comment>
<sequence>MFERDSSSRSVRNRNREDRGQEQEHQATEERKMRLTNVISLSVAVTAAVLLCCCEGSSGPRRLLLPEDSDDDFRLPAARFARTYRDYAALRPRAARADDSFDDYGHLRFGRSED</sequence>
<evidence type="ECO:0000256" key="1">
    <source>
        <dbReference type="SAM" id="MobiDB-lite"/>
    </source>
</evidence>
<protein>
    <recommendedName>
        <fullName evidence="4">Sulfakinin</fullName>
    </recommendedName>
</protein>
<dbReference type="AlphaFoldDB" id="A0A4C1W109"/>